<sequence>MKTSILAIALTAAGLVAAPAISHAQDKGGFFINGQVGQAQLDKGVYDDDDTAYGVNLGYRWALNPAVALGVEGGYTDLGTFSPKSASRPVGKADLKGWTLGVNGHFNINDNWYVSGRGGLFRADLKGGYNGIEAPVRVDDTSNGWYTGVGFGYDFSNRASVGLNYDYYKVDEKGLKLDPGVVSVGAEVRF</sequence>
<evidence type="ECO:0000256" key="1">
    <source>
        <dbReference type="ARBA" id="ARBA00022729"/>
    </source>
</evidence>
<dbReference type="STRING" id="1300342.I596_848"/>
<dbReference type="AlphaFoldDB" id="A0A160DS54"/>
<evidence type="ECO:0000259" key="3">
    <source>
        <dbReference type="Pfam" id="PF13505"/>
    </source>
</evidence>
<dbReference type="SUPFAM" id="SSF56925">
    <property type="entry name" value="OMPA-like"/>
    <property type="match status" value="1"/>
</dbReference>
<gene>
    <name evidence="4" type="ORF">I596_848</name>
</gene>
<dbReference type="Pfam" id="PF13505">
    <property type="entry name" value="OMP_b-brl"/>
    <property type="match status" value="1"/>
</dbReference>
<protein>
    <recommendedName>
        <fullName evidence="3">Outer membrane protein beta-barrel domain-containing protein</fullName>
    </recommendedName>
</protein>
<feature type="domain" description="Outer membrane protein beta-barrel" evidence="3">
    <location>
        <begin position="9"/>
        <end position="190"/>
    </location>
</feature>
<evidence type="ECO:0000313" key="4">
    <source>
        <dbReference type="EMBL" id="ANB16884.1"/>
    </source>
</evidence>
<dbReference type="OrthoDB" id="5735897at2"/>
<dbReference type="KEGG" id="dko:I596_848"/>
<evidence type="ECO:0000256" key="2">
    <source>
        <dbReference type="SAM" id="SignalP"/>
    </source>
</evidence>
<dbReference type="RefSeq" id="WP_067644512.1">
    <property type="nucleotide sequence ID" value="NZ_CP015249.1"/>
</dbReference>
<keyword evidence="5" id="KW-1185">Reference proteome</keyword>
<feature type="chain" id="PRO_5007813114" description="Outer membrane protein beta-barrel domain-containing protein" evidence="2">
    <location>
        <begin position="25"/>
        <end position="190"/>
    </location>
</feature>
<reference evidence="4 5" key="1">
    <citation type="submission" date="2016-04" db="EMBL/GenBank/DDBJ databases">
        <title>Complete genome sequence of Dokdonella koreensis DS-123T.</title>
        <authorList>
            <person name="Kim J.F."/>
            <person name="Lee H."/>
            <person name="Kwak M.-J."/>
        </authorList>
    </citation>
    <scope>NUCLEOTIDE SEQUENCE [LARGE SCALE GENOMIC DNA]</scope>
    <source>
        <strain evidence="4 5">DS-123</strain>
    </source>
</reference>
<name>A0A160DS54_9GAMM</name>
<feature type="signal peptide" evidence="2">
    <location>
        <begin position="1"/>
        <end position="24"/>
    </location>
</feature>
<dbReference type="InterPro" id="IPR011250">
    <property type="entry name" value="OMP/PagP_B-barrel"/>
</dbReference>
<dbReference type="Proteomes" id="UP000076830">
    <property type="component" value="Chromosome"/>
</dbReference>
<dbReference type="InterPro" id="IPR027385">
    <property type="entry name" value="Beta-barrel_OMP"/>
</dbReference>
<accession>A0A160DS54</accession>
<dbReference type="Gene3D" id="2.40.160.20">
    <property type="match status" value="1"/>
</dbReference>
<evidence type="ECO:0000313" key="5">
    <source>
        <dbReference type="Proteomes" id="UP000076830"/>
    </source>
</evidence>
<organism evidence="4 5">
    <name type="scientific">Dokdonella koreensis DS-123</name>
    <dbReference type="NCBI Taxonomy" id="1300342"/>
    <lineage>
        <taxon>Bacteria</taxon>
        <taxon>Pseudomonadati</taxon>
        <taxon>Pseudomonadota</taxon>
        <taxon>Gammaproteobacteria</taxon>
        <taxon>Lysobacterales</taxon>
        <taxon>Rhodanobacteraceae</taxon>
        <taxon>Dokdonella</taxon>
    </lineage>
</organism>
<keyword evidence="1 2" id="KW-0732">Signal</keyword>
<proteinExistence type="predicted"/>
<dbReference type="EMBL" id="CP015249">
    <property type="protein sequence ID" value="ANB16884.1"/>
    <property type="molecule type" value="Genomic_DNA"/>
</dbReference>